<dbReference type="PANTHER" id="PTHR43818:SF11">
    <property type="entry name" value="BCDNA.GH03377"/>
    <property type="match status" value="1"/>
</dbReference>
<dbReference type="Pfam" id="PF01408">
    <property type="entry name" value="GFO_IDH_MocA"/>
    <property type="match status" value="1"/>
</dbReference>
<dbReference type="SUPFAM" id="SSF51735">
    <property type="entry name" value="NAD(P)-binding Rossmann-fold domains"/>
    <property type="match status" value="1"/>
</dbReference>
<dbReference type="KEGG" id="mtar:DF168_00459"/>
<dbReference type="InterPro" id="IPR055170">
    <property type="entry name" value="GFO_IDH_MocA-like_dom"/>
</dbReference>
<dbReference type="GO" id="GO:0000166">
    <property type="term" value="F:nucleotide binding"/>
    <property type="evidence" value="ECO:0007669"/>
    <property type="project" value="InterPro"/>
</dbReference>
<evidence type="ECO:0000313" key="5">
    <source>
        <dbReference type="Proteomes" id="UP000247465"/>
    </source>
</evidence>
<evidence type="ECO:0000259" key="2">
    <source>
        <dbReference type="Pfam" id="PF01408"/>
    </source>
</evidence>
<dbReference type="GO" id="GO:0102497">
    <property type="term" value="F:scyllo-inositol dehydrogenase (NADP+) activity"/>
    <property type="evidence" value="ECO:0007669"/>
    <property type="project" value="UniProtKB-EC"/>
</dbReference>
<protein>
    <submittedName>
        <fullName evidence="4">Scyllo-inositol 2-dehydrogenase (NADP(+)) IolW</fullName>
        <ecNumber evidence="4">1.1.1.371</ecNumber>
    </submittedName>
</protein>
<dbReference type="PANTHER" id="PTHR43818">
    <property type="entry name" value="BCDNA.GH03377"/>
    <property type="match status" value="1"/>
</dbReference>
<dbReference type="Pfam" id="PF22725">
    <property type="entry name" value="GFO_IDH_MocA_C3"/>
    <property type="match status" value="1"/>
</dbReference>
<evidence type="ECO:0000313" key="4">
    <source>
        <dbReference type="EMBL" id="AWT59278.1"/>
    </source>
</evidence>
<organism evidence="4 5">
    <name type="scientific">Candidatus Moanibacter tarae</name>
    <dbReference type="NCBI Taxonomy" id="2200854"/>
    <lineage>
        <taxon>Bacteria</taxon>
        <taxon>Pseudomonadati</taxon>
        <taxon>Verrucomicrobiota</taxon>
        <taxon>Opitutia</taxon>
        <taxon>Puniceicoccales</taxon>
        <taxon>Puniceicoccales incertae sedis</taxon>
        <taxon>Candidatus Moanibacter</taxon>
    </lineage>
</organism>
<dbReference type="InterPro" id="IPR036291">
    <property type="entry name" value="NAD(P)-bd_dom_sf"/>
</dbReference>
<feature type="domain" description="Gfo/Idh/MocA-like oxidoreductase N-terminal" evidence="2">
    <location>
        <begin position="49"/>
        <end position="143"/>
    </location>
</feature>
<dbReference type="Gene3D" id="3.40.50.720">
    <property type="entry name" value="NAD(P)-binding Rossmann-like Domain"/>
    <property type="match status" value="1"/>
</dbReference>
<dbReference type="Gene3D" id="3.30.360.10">
    <property type="entry name" value="Dihydrodipicolinate Reductase, domain 2"/>
    <property type="match status" value="1"/>
</dbReference>
<proteinExistence type="predicted"/>
<reference evidence="4 5" key="1">
    <citation type="submission" date="2018-06" db="EMBL/GenBank/DDBJ databases">
        <title>Draft Genome Sequence of a Novel Marine Bacterium Related to the Verrucomicrobia.</title>
        <authorList>
            <person name="Vosseberg J."/>
            <person name="Martijn J."/>
            <person name="Ettema T.J.G."/>
        </authorList>
    </citation>
    <scope>NUCLEOTIDE SEQUENCE [LARGE SCALE GENOMIC DNA]</scope>
    <source>
        <strain evidence="4">TARA_B100001123</strain>
    </source>
</reference>
<gene>
    <name evidence="4" type="primary">iolW_2</name>
    <name evidence="4" type="ORF">DF168_00459</name>
</gene>
<dbReference type="EC" id="1.1.1.371" evidence="4"/>
<feature type="domain" description="GFO/IDH/MocA-like oxidoreductase" evidence="3">
    <location>
        <begin position="154"/>
        <end position="281"/>
    </location>
</feature>
<accession>A0A2Z4AE98</accession>
<dbReference type="Proteomes" id="UP000247465">
    <property type="component" value="Chromosome"/>
</dbReference>
<dbReference type="EMBL" id="CP029803">
    <property type="protein sequence ID" value="AWT59278.1"/>
    <property type="molecule type" value="Genomic_DNA"/>
</dbReference>
<sequence length="355" mass="39385">MQKNSGMHYVPEGKTERVVDEGEFIFASAFLDHGHIKGQTKGLIGAGGTLKYVYDKVPDRAAEFSKDFPNVEIVDSFERILDDESIDLVAAAAVPNKRGPIGLEVMDAGKDYFTDKAPFTSLEQLESARLKVNETGCKYLVYYGERLHNESAWKAGELIKEGAVGRVLQVINIAPHRLAASTRPEWFFVKEKYGGILIDIGSHQFEQFLDYSGANDAEIKFARVANFGNPEYPELEDFGEASLIMDTGTSCYCRVDWFTPNGLNAWGDGRTFVLGTEGTIEVRKYLDVGRDSSGDIIFLTDGVSEKEIRCSGQIGFPAFGMLILDVLNRTETFMTQHHAFKAAELSLRAQEMAIS</sequence>
<evidence type="ECO:0000256" key="1">
    <source>
        <dbReference type="ARBA" id="ARBA00023002"/>
    </source>
</evidence>
<dbReference type="SUPFAM" id="SSF55347">
    <property type="entry name" value="Glyceraldehyde-3-phosphate dehydrogenase-like, C-terminal domain"/>
    <property type="match status" value="1"/>
</dbReference>
<dbReference type="AlphaFoldDB" id="A0A2Z4AE98"/>
<dbReference type="InterPro" id="IPR000683">
    <property type="entry name" value="Gfo/Idh/MocA-like_OxRdtase_N"/>
</dbReference>
<dbReference type="InterPro" id="IPR050463">
    <property type="entry name" value="Gfo/Idh/MocA_oxidrdct_glycsds"/>
</dbReference>
<name>A0A2Z4AE98_9BACT</name>
<keyword evidence="1 4" id="KW-0560">Oxidoreductase</keyword>
<evidence type="ECO:0000259" key="3">
    <source>
        <dbReference type="Pfam" id="PF22725"/>
    </source>
</evidence>